<dbReference type="EMBL" id="FSSB01000002">
    <property type="protein sequence ID" value="SIO92666.1"/>
    <property type="molecule type" value="Genomic_DNA"/>
</dbReference>
<dbReference type="SUPFAM" id="SSF143422">
    <property type="entry name" value="Transposase IS200-like"/>
    <property type="match status" value="1"/>
</dbReference>
<evidence type="ECO:0008006" key="3">
    <source>
        <dbReference type="Google" id="ProtNLM"/>
    </source>
</evidence>
<sequence length="320" mass="37470">MTTARSQLICPEVTPYYHIVSRCVRRSFLCGYDPYCGKSYEHRREWVESRIFTLASIYCIGICSHAVMSNHYHMVVYIDKKKAISLSDHEVIERWGQEHQLPQLIQRLLDGQLTSQAERDACTQLIETWRHRLYSLSCFMQELNHEIAVRANNEDQCRGRFWEGRFKSQALLDEKALLAAMAYVDLNPVRANMADTPEQSEYTSIKARLTSLAQGKTETHNLVNFIGYEHQDNPQGIPFRLMDYIELVDWVGRQIREDKRGYIHQRLPNILTRLSLPQQECLKLCTELEKKPRLWVGSTERLNLAKQQLKKQRMLGIHIC</sequence>
<dbReference type="GO" id="GO:0003677">
    <property type="term" value="F:DNA binding"/>
    <property type="evidence" value="ECO:0007669"/>
    <property type="project" value="InterPro"/>
</dbReference>
<dbReference type="Gene3D" id="3.30.70.1290">
    <property type="entry name" value="Transposase IS200-like"/>
    <property type="match status" value="1"/>
</dbReference>
<dbReference type="GO" id="GO:0006313">
    <property type="term" value="P:DNA transposition"/>
    <property type="evidence" value="ECO:0007669"/>
    <property type="project" value="InterPro"/>
</dbReference>
<dbReference type="PANTHER" id="PTHR34322:SF2">
    <property type="entry name" value="TRANSPOSASE IS200-LIKE DOMAIN-CONTAINING PROTEIN"/>
    <property type="match status" value="1"/>
</dbReference>
<dbReference type="AlphaFoldDB" id="A0A1N6LZX5"/>
<dbReference type="OrthoDB" id="9814067at2"/>
<evidence type="ECO:0000313" key="1">
    <source>
        <dbReference type="EMBL" id="SIO92666.1"/>
    </source>
</evidence>
<gene>
    <name evidence="1" type="ORF">VSP9026_00284</name>
</gene>
<accession>A0A1N6LZX5</accession>
<reference evidence="1 2" key="1">
    <citation type="submission" date="2016-12" db="EMBL/GenBank/DDBJ databases">
        <authorList>
            <person name="Song W.-J."/>
            <person name="Kurnit D.M."/>
        </authorList>
    </citation>
    <scope>NUCLEOTIDE SEQUENCE [LARGE SCALE GENOMIC DNA]</scope>
    <source>
        <strain evidence="1 2">CECT 9026</strain>
    </source>
</reference>
<organism evidence="1 2">
    <name type="scientific">Vibrio spartinae</name>
    <dbReference type="NCBI Taxonomy" id="1918945"/>
    <lineage>
        <taxon>Bacteria</taxon>
        <taxon>Pseudomonadati</taxon>
        <taxon>Pseudomonadota</taxon>
        <taxon>Gammaproteobacteria</taxon>
        <taxon>Vibrionales</taxon>
        <taxon>Vibrionaceae</taxon>
        <taxon>Vibrio</taxon>
    </lineage>
</organism>
<dbReference type="InterPro" id="IPR036515">
    <property type="entry name" value="Transposase_17_sf"/>
</dbReference>
<dbReference type="RefSeq" id="WP_074371299.1">
    <property type="nucleotide sequence ID" value="NZ_AP024908.1"/>
</dbReference>
<name>A0A1N6LZX5_9VIBR</name>
<dbReference type="Proteomes" id="UP000184774">
    <property type="component" value="Unassembled WGS sequence"/>
</dbReference>
<dbReference type="GO" id="GO:0004803">
    <property type="term" value="F:transposase activity"/>
    <property type="evidence" value="ECO:0007669"/>
    <property type="project" value="InterPro"/>
</dbReference>
<proteinExistence type="predicted"/>
<protein>
    <recommendedName>
        <fullName evidence="3">Transposase IS200-like domain-containing protein</fullName>
    </recommendedName>
</protein>
<evidence type="ECO:0000313" key="2">
    <source>
        <dbReference type="Proteomes" id="UP000184774"/>
    </source>
</evidence>
<dbReference type="PANTHER" id="PTHR34322">
    <property type="entry name" value="TRANSPOSASE, Y1_TNP DOMAIN-CONTAINING"/>
    <property type="match status" value="1"/>
</dbReference>